<dbReference type="Proteomes" id="UP000283530">
    <property type="component" value="Unassembled WGS sequence"/>
</dbReference>
<organism evidence="1 2">
    <name type="scientific">Cinnamomum micranthum f. kanehirae</name>
    <dbReference type="NCBI Taxonomy" id="337451"/>
    <lineage>
        <taxon>Eukaryota</taxon>
        <taxon>Viridiplantae</taxon>
        <taxon>Streptophyta</taxon>
        <taxon>Embryophyta</taxon>
        <taxon>Tracheophyta</taxon>
        <taxon>Spermatophyta</taxon>
        <taxon>Magnoliopsida</taxon>
        <taxon>Magnoliidae</taxon>
        <taxon>Laurales</taxon>
        <taxon>Lauraceae</taxon>
        <taxon>Cinnamomum</taxon>
    </lineage>
</organism>
<dbReference type="EMBL" id="QPKB01000003">
    <property type="protein sequence ID" value="RWR80533.1"/>
    <property type="molecule type" value="Genomic_DNA"/>
</dbReference>
<gene>
    <name evidence="1" type="ORF">CKAN_00917600</name>
</gene>
<comment type="caution">
    <text evidence="1">The sequence shown here is derived from an EMBL/GenBank/DDBJ whole genome shotgun (WGS) entry which is preliminary data.</text>
</comment>
<dbReference type="OrthoDB" id="1645677at2759"/>
<sequence length="164" mass="18434">MGNSLACICPHSSKGGVLVMKENGDFIEFRRRVLVKEVEGAYPGYKIIRCGSDRNVLPESDELDSSRLYFLIPEKLARCNYTYEKFVRMAESKGLIPCSDGLISMKARKEIDQMAKEIDQMAMDASSVINGQVMVGQMLFFDVSELRKSAWKPDLQTIPEVVSP</sequence>
<protein>
    <submittedName>
        <fullName evidence="1">Uncharacterized protein</fullName>
    </submittedName>
</protein>
<dbReference type="Pfam" id="PF14009">
    <property type="entry name" value="PADRE"/>
    <property type="match status" value="1"/>
</dbReference>
<keyword evidence="2" id="KW-1185">Reference proteome</keyword>
<evidence type="ECO:0000313" key="2">
    <source>
        <dbReference type="Proteomes" id="UP000283530"/>
    </source>
</evidence>
<evidence type="ECO:0000313" key="1">
    <source>
        <dbReference type="EMBL" id="RWR80533.1"/>
    </source>
</evidence>
<reference evidence="1 2" key="1">
    <citation type="journal article" date="2019" name="Nat. Plants">
        <title>Stout camphor tree genome fills gaps in understanding of flowering plant genome evolution.</title>
        <authorList>
            <person name="Chaw S.M."/>
            <person name="Liu Y.C."/>
            <person name="Wu Y.W."/>
            <person name="Wang H.Y."/>
            <person name="Lin C.I."/>
            <person name="Wu C.S."/>
            <person name="Ke H.M."/>
            <person name="Chang L.Y."/>
            <person name="Hsu C.Y."/>
            <person name="Yang H.T."/>
            <person name="Sudianto E."/>
            <person name="Hsu M.H."/>
            <person name="Wu K.P."/>
            <person name="Wang L.N."/>
            <person name="Leebens-Mack J.H."/>
            <person name="Tsai I.J."/>
        </authorList>
    </citation>
    <scope>NUCLEOTIDE SEQUENCE [LARGE SCALE GENOMIC DNA]</scope>
    <source>
        <strain evidence="2">cv. Chaw 1501</strain>
        <tissue evidence="1">Young leaves</tissue>
    </source>
</reference>
<name>A0A443NPT9_9MAGN</name>
<dbReference type="InterPro" id="IPR025322">
    <property type="entry name" value="PADRE_dom"/>
</dbReference>
<accession>A0A443NPT9</accession>
<dbReference type="AlphaFoldDB" id="A0A443NPT9"/>
<proteinExistence type="predicted"/>